<feature type="region of interest" description="Disordered" evidence="1">
    <location>
        <begin position="32"/>
        <end position="99"/>
    </location>
</feature>
<dbReference type="AlphaFoldDB" id="A0A1X6MWF1"/>
<evidence type="ECO:0000256" key="1">
    <source>
        <dbReference type="SAM" id="MobiDB-lite"/>
    </source>
</evidence>
<proteinExistence type="predicted"/>
<keyword evidence="3" id="KW-1185">Reference proteome</keyword>
<dbReference type="RefSeq" id="XP_024337364.1">
    <property type="nucleotide sequence ID" value="XM_024479407.1"/>
</dbReference>
<feature type="compositionally biased region" description="Basic and acidic residues" evidence="1">
    <location>
        <begin position="67"/>
        <end position="82"/>
    </location>
</feature>
<organism evidence="2 3">
    <name type="scientific">Postia placenta MAD-698-R-SB12</name>
    <dbReference type="NCBI Taxonomy" id="670580"/>
    <lineage>
        <taxon>Eukaryota</taxon>
        <taxon>Fungi</taxon>
        <taxon>Dikarya</taxon>
        <taxon>Basidiomycota</taxon>
        <taxon>Agaricomycotina</taxon>
        <taxon>Agaricomycetes</taxon>
        <taxon>Polyporales</taxon>
        <taxon>Adustoporiaceae</taxon>
        <taxon>Rhodonia</taxon>
    </lineage>
</organism>
<sequence>MAPRTCARRHRTPSISALLEAPHITDTALVPAMKSGARTPRQPPVRTDAGTATRAVTMASPPPIQSKDARRDGAVRTEREDAPELDVDSAPHACPGQYPASNAPPDLPLCQSESRLAHLDSGPILAPWMEAPRYLDLPPHLCAAFPADTLCGRTRSPGTGTEDAGRHSRVPVGRPVCASAGRAARGDDRAVILGSRHAEKRTALPPCRLARAGRCRIAARARVSSKQRTRDKPRSEHRRTHACVRDCRRWASCVGAFAVRARATSLLGWGWGSPGGSRAHMAPTGAHRRADIDDARPAPACNPCAIGDRSLSKPGTDVDRLCIDPPGGAAASAYRRFATGPGTAGAARGTRHAAARAVRIESRGWCWTGLCETTNTCAHPKTAPAQHACSLGNGMLAAGADDCLRLYPHAPRVGREAAGAWLLMP</sequence>
<protein>
    <submittedName>
        <fullName evidence="2">Uncharacterized protein</fullName>
    </submittedName>
</protein>
<dbReference type="OrthoDB" id="10456327at2759"/>
<dbReference type="Proteomes" id="UP000194127">
    <property type="component" value="Unassembled WGS sequence"/>
</dbReference>
<evidence type="ECO:0000313" key="3">
    <source>
        <dbReference type="Proteomes" id="UP000194127"/>
    </source>
</evidence>
<evidence type="ECO:0000313" key="2">
    <source>
        <dbReference type="EMBL" id="OSX60570.1"/>
    </source>
</evidence>
<dbReference type="GeneID" id="36324357"/>
<accession>A0A1X6MWF1</accession>
<reference evidence="2 3" key="1">
    <citation type="submission" date="2017-04" db="EMBL/GenBank/DDBJ databases">
        <title>Genome Sequence of the Model Brown-Rot Fungus Postia placenta SB12.</title>
        <authorList>
            <consortium name="DOE Joint Genome Institute"/>
            <person name="Gaskell J."/>
            <person name="Kersten P."/>
            <person name="Larrondo L.F."/>
            <person name="Canessa P."/>
            <person name="Martinez D."/>
            <person name="Hibbett D."/>
            <person name="Schmoll M."/>
            <person name="Kubicek C.P."/>
            <person name="Martinez A.T."/>
            <person name="Yadav J."/>
            <person name="Master E."/>
            <person name="Magnuson J.K."/>
            <person name="James T."/>
            <person name="Yaver D."/>
            <person name="Berka R."/>
            <person name="Labutti K."/>
            <person name="Lipzen A."/>
            <person name="Aerts A."/>
            <person name="Barry K."/>
            <person name="Henrissat B."/>
            <person name="Blanchette R."/>
            <person name="Grigoriev I."/>
            <person name="Cullen D."/>
        </authorList>
    </citation>
    <scope>NUCLEOTIDE SEQUENCE [LARGE SCALE GENOMIC DNA]</scope>
    <source>
        <strain evidence="2 3">MAD-698-R-SB12</strain>
    </source>
</reference>
<dbReference type="EMBL" id="KZ110600">
    <property type="protein sequence ID" value="OSX60570.1"/>
    <property type="molecule type" value="Genomic_DNA"/>
</dbReference>
<gene>
    <name evidence="2" type="ORF">POSPLADRAFT_1047981</name>
</gene>
<name>A0A1X6MWF1_9APHY</name>